<evidence type="ECO:0000313" key="4">
    <source>
        <dbReference type="EMBL" id="RII42931.1"/>
    </source>
</evidence>
<feature type="transmembrane region" description="Helical" evidence="2">
    <location>
        <begin position="299"/>
        <end position="321"/>
    </location>
</feature>
<feature type="region of interest" description="Disordered" evidence="1">
    <location>
        <begin position="705"/>
        <end position="776"/>
    </location>
</feature>
<dbReference type="SMART" id="SM00460">
    <property type="entry name" value="TGc"/>
    <property type="match status" value="1"/>
</dbReference>
<dbReference type="InterPro" id="IPR052901">
    <property type="entry name" value="Bact_TGase-like"/>
</dbReference>
<protein>
    <submittedName>
        <fullName evidence="4">Transglutaminase domain-containing protein</fullName>
    </submittedName>
</protein>
<feature type="transmembrane region" description="Helical" evidence="2">
    <location>
        <begin position="65"/>
        <end position="87"/>
    </location>
</feature>
<name>A0A399JBI6_9MICC</name>
<dbReference type="Pfam" id="PF11992">
    <property type="entry name" value="TgpA_N"/>
    <property type="match status" value="1"/>
</dbReference>
<feature type="region of interest" description="Disordered" evidence="1">
    <location>
        <begin position="1"/>
        <end position="22"/>
    </location>
</feature>
<keyword evidence="2" id="KW-1133">Transmembrane helix</keyword>
<evidence type="ECO:0000256" key="2">
    <source>
        <dbReference type="SAM" id="Phobius"/>
    </source>
</evidence>
<feature type="region of interest" description="Disordered" evidence="1">
    <location>
        <begin position="888"/>
        <end position="910"/>
    </location>
</feature>
<reference evidence="4 5" key="1">
    <citation type="submission" date="2018-07" db="EMBL/GenBank/DDBJ databases">
        <title>Arthrobacter sp. nov., isolated from raw cow's milk with high bacterial count.</title>
        <authorList>
            <person name="Hahne J."/>
            <person name="Isele D."/>
            <person name="Lipski A."/>
        </authorList>
    </citation>
    <scope>NUCLEOTIDE SEQUENCE [LARGE SCALE GENOMIC DNA]</scope>
    <source>
        <strain evidence="4 5">JZ R-35</strain>
    </source>
</reference>
<dbReference type="InterPro" id="IPR021878">
    <property type="entry name" value="TgpA_N"/>
</dbReference>
<feature type="transmembrane region" description="Helical" evidence="2">
    <location>
        <begin position="122"/>
        <end position="140"/>
    </location>
</feature>
<sequence>MGRRRMDPLAPAGHAAHPARPRRIGARMNQRQATAFGPPSPPAPRRFLHLDPVARAVAASPGLRAWLGALLTTASVLLGLLPVLGLLIEGTTWVRPAVLCVLAVAALGALSRQFLGRSWPAWPLQGLVAVCAFALTALAPEERLGPFPSPGAGPAISETLVSLGSVLRDEVAPVRPVPEVVGVLCAAVALIAWLVDALVNAPPRTPLLAAVPLGTVAVAISFFVSRALGPWVLAGLAAALFLLLLAPRGSRADERRPAGRRRAPGQDPGQGVDRDAGRRSGTAGTSGRTGAPAGWGARWLAAGAVSAVALGGAALAPAVLLPDPSVGLMPEGSRFISPGSSTGVDPILDLSRDLRSPLSRTVLRYTTSGNAPVYLRTSVVEDLLTGTWGPPRSNAHFYEQGSLLAPDPTASQLDASTDGVLPAQVPSDESMAGTGYTRGWLRSGPLDDYLDDASWPPLTREPTRRESYRVGVDASGYSSPWLPLPNNATRAGELPSEYSVLGTSGALRQSDGNSISGGSYWAAVAAAPNAERLAASPSLSTIAEQAEATGTAPNAEVNGSKEDRERIPASIRDLAARIVSEAGAEGHPSAIANALREHLTGEGYRYSERAPVSLDGRTGGLAMVERFLKDKSGYCVHYASAMVLMARSQGIPARLALGYAPGTATGADAKIAGVSGQEFSVDSRSAHAWAQLYFVGLGWVDVDPTPGRTGTEADEQLGSTTAVPSSSAAPSSSASRAPETLATDPRPGASRSNAVDGASASATGPTAGAGQGPQAASGAGLAWLAPLLIGLGAAAVAAAAWLLPRWFRRRTMQRIRASGPGAAGLAWRTLERAAGRGAGSTGQGTITADDPRGPAGAATAPSRENLPAPERAAAWFPTGDPAAAAARLAAAADRERFGPPAPAPAPADPELGARLADDLELLLAELTARRARGHA</sequence>
<feature type="transmembrane region" description="Helical" evidence="2">
    <location>
        <begin position="180"/>
        <end position="199"/>
    </location>
</feature>
<gene>
    <name evidence="4" type="ORF">DWB68_05180</name>
</gene>
<evidence type="ECO:0000256" key="1">
    <source>
        <dbReference type="SAM" id="MobiDB-lite"/>
    </source>
</evidence>
<dbReference type="Proteomes" id="UP000265419">
    <property type="component" value="Unassembled WGS sequence"/>
</dbReference>
<feature type="region of interest" description="Disordered" evidence="1">
    <location>
        <begin position="834"/>
        <end position="868"/>
    </location>
</feature>
<organism evidence="4 5">
    <name type="scientific">Galactobacter valiniphilus</name>
    <dbReference type="NCBI Taxonomy" id="2676122"/>
    <lineage>
        <taxon>Bacteria</taxon>
        <taxon>Bacillati</taxon>
        <taxon>Actinomycetota</taxon>
        <taxon>Actinomycetes</taxon>
        <taxon>Micrococcales</taxon>
        <taxon>Micrococcaceae</taxon>
        <taxon>Galactobacter</taxon>
    </lineage>
</organism>
<feature type="transmembrane region" description="Helical" evidence="2">
    <location>
        <begin position="93"/>
        <end position="110"/>
    </location>
</feature>
<feature type="region of interest" description="Disordered" evidence="1">
    <location>
        <begin position="253"/>
        <end position="290"/>
    </location>
</feature>
<dbReference type="PANTHER" id="PTHR42736:SF1">
    <property type="entry name" value="PROTEIN-GLUTAMINE GAMMA-GLUTAMYLTRANSFERASE"/>
    <property type="match status" value="1"/>
</dbReference>
<feature type="domain" description="Transglutaminase-like" evidence="3">
    <location>
        <begin position="627"/>
        <end position="706"/>
    </location>
</feature>
<keyword evidence="2" id="KW-0812">Transmembrane</keyword>
<dbReference type="Gene3D" id="3.10.620.30">
    <property type="match status" value="1"/>
</dbReference>
<dbReference type="EMBL" id="QQXK01000007">
    <property type="protein sequence ID" value="RII42931.1"/>
    <property type="molecule type" value="Genomic_DNA"/>
</dbReference>
<feature type="transmembrane region" description="Helical" evidence="2">
    <location>
        <begin position="781"/>
        <end position="803"/>
    </location>
</feature>
<keyword evidence="5" id="KW-1185">Reference proteome</keyword>
<keyword evidence="2" id="KW-0472">Membrane</keyword>
<feature type="transmembrane region" description="Helical" evidence="2">
    <location>
        <begin position="230"/>
        <end position="246"/>
    </location>
</feature>
<comment type="caution">
    <text evidence="4">The sequence shown here is derived from an EMBL/GenBank/DDBJ whole genome shotgun (WGS) entry which is preliminary data.</text>
</comment>
<feature type="transmembrane region" description="Helical" evidence="2">
    <location>
        <begin position="206"/>
        <end position="224"/>
    </location>
</feature>
<feature type="compositionally biased region" description="Low complexity" evidence="1">
    <location>
        <begin position="719"/>
        <end position="740"/>
    </location>
</feature>
<feature type="compositionally biased region" description="Low complexity" evidence="1">
    <location>
        <begin position="279"/>
        <end position="290"/>
    </location>
</feature>
<feature type="compositionally biased region" description="Low complexity" evidence="1">
    <location>
        <begin position="757"/>
        <end position="776"/>
    </location>
</feature>
<accession>A0A399JBI6</accession>
<feature type="region of interest" description="Disordered" evidence="1">
    <location>
        <begin position="545"/>
        <end position="564"/>
    </location>
</feature>
<dbReference type="InterPro" id="IPR002931">
    <property type="entry name" value="Transglutaminase-like"/>
</dbReference>
<evidence type="ECO:0000313" key="5">
    <source>
        <dbReference type="Proteomes" id="UP000265419"/>
    </source>
</evidence>
<proteinExistence type="predicted"/>
<dbReference type="PANTHER" id="PTHR42736">
    <property type="entry name" value="PROTEIN-GLUTAMINE GAMMA-GLUTAMYLTRANSFERASE"/>
    <property type="match status" value="1"/>
</dbReference>
<dbReference type="AlphaFoldDB" id="A0A399JBI6"/>
<evidence type="ECO:0000259" key="3">
    <source>
        <dbReference type="SMART" id="SM00460"/>
    </source>
</evidence>
<dbReference type="InterPro" id="IPR038765">
    <property type="entry name" value="Papain-like_cys_pep_sf"/>
</dbReference>
<dbReference type="Pfam" id="PF01841">
    <property type="entry name" value="Transglut_core"/>
    <property type="match status" value="1"/>
</dbReference>
<dbReference type="SUPFAM" id="SSF54001">
    <property type="entry name" value="Cysteine proteinases"/>
    <property type="match status" value="1"/>
</dbReference>